<comment type="function">
    <text evidence="11">Catalyzes the specific phosphorylation of the 3-hydroxyl group of shikimic acid using ATP as a cosubstrate.</text>
</comment>
<evidence type="ECO:0000313" key="12">
    <source>
        <dbReference type="EMBL" id="MFC5652164.1"/>
    </source>
</evidence>
<evidence type="ECO:0000256" key="11">
    <source>
        <dbReference type="HAMAP-Rule" id="MF_00109"/>
    </source>
</evidence>
<dbReference type="PANTHER" id="PTHR21087:SF16">
    <property type="entry name" value="SHIKIMATE KINASE 1, CHLOROPLASTIC"/>
    <property type="match status" value="1"/>
</dbReference>
<evidence type="ECO:0000256" key="1">
    <source>
        <dbReference type="ARBA" id="ARBA00004842"/>
    </source>
</evidence>
<feature type="binding site" evidence="11">
    <location>
        <position position="38"/>
    </location>
    <ligand>
        <name>substrate</name>
    </ligand>
</feature>
<evidence type="ECO:0000256" key="7">
    <source>
        <dbReference type="ARBA" id="ARBA00022777"/>
    </source>
</evidence>
<dbReference type="InterPro" id="IPR027417">
    <property type="entry name" value="P-loop_NTPase"/>
</dbReference>
<comment type="subcellular location">
    <subcellularLocation>
        <location evidence="11">Cytoplasm</location>
    </subcellularLocation>
</comment>
<comment type="caution">
    <text evidence="12">The sequence shown here is derived from an EMBL/GenBank/DDBJ whole genome shotgun (WGS) entry which is preliminary data.</text>
</comment>
<reference evidence="13" key="1">
    <citation type="journal article" date="2019" name="Int. J. Syst. Evol. Microbiol.">
        <title>The Global Catalogue of Microorganisms (GCM) 10K type strain sequencing project: providing services to taxonomists for standard genome sequencing and annotation.</title>
        <authorList>
            <consortium name="The Broad Institute Genomics Platform"/>
            <consortium name="The Broad Institute Genome Sequencing Center for Infectious Disease"/>
            <person name="Wu L."/>
            <person name="Ma J."/>
        </authorList>
    </citation>
    <scope>NUCLEOTIDE SEQUENCE [LARGE SCALE GENOMIC DNA]</scope>
    <source>
        <strain evidence="13">CGMCC 1.3240</strain>
    </source>
</reference>
<protein>
    <recommendedName>
        <fullName evidence="3 11">Shikimate kinase</fullName>
        <shortName evidence="11">SK</shortName>
        <ecNumber evidence="3 11">2.7.1.71</ecNumber>
    </recommendedName>
</protein>
<evidence type="ECO:0000256" key="9">
    <source>
        <dbReference type="ARBA" id="ARBA00023141"/>
    </source>
</evidence>
<feature type="binding site" evidence="11">
    <location>
        <position position="20"/>
    </location>
    <ligand>
        <name>Mg(2+)</name>
        <dbReference type="ChEBI" id="CHEBI:18420"/>
    </ligand>
</feature>
<comment type="similarity">
    <text evidence="2 11">Belongs to the shikimate kinase family.</text>
</comment>
<comment type="cofactor">
    <cofactor evidence="11">
        <name>Mg(2+)</name>
        <dbReference type="ChEBI" id="CHEBI:18420"/>
    </cofactor>
    <text evidence="11">Binds 1 Mg(2+) ion per subunit.</text>
</comment>
<feature type="binding site" evidence="11">
    <location>
        <position position="141"/>
    </location>
    <ligand>
        <name>substrate</name>
    </ligand>
</feature>
<organism evidence="12 13">
    <name type="scientific">Paenibacillus solisilvae</name>
    <dbReference type="NCBI Taxonomy" id="2486751"/>
    <lineage>
        <taxon>Bacteria</taxon>
        <taxon>Bacillati</taxon>
        <taxon>Bacillota</taxon>
        <taxon>Bacilli</taxon>
        <taxon>Bacillales</taxon>
        <taxon>Paenibacillaceae</taxon>
        <taxon>Paenibacillus</taxon>
    </lineage>
</organism>
<dbReference type="EC" id="2.7.1.71" evidence="3 11"/>
<keyword evidence="13" id="KW-1185">Reference proteome</keyword>
<keyword evidence="4 11" id="KW-0028">Amino-acid biosynthesis</keyword>
<evidence type="ECO:0000256" key="5">
    <source>
        <dbReference type="ARBA" id="ARBA00022679"/>
    </source>
</evidence>
<comment type="subunit">
    <text evidence="11">Monomer.</text>
</comment>
<feature type="binding site" evidence="11">
    <location>
        <position position="62"/>
    </location>
    <ligand>
        <name>substrate</name>
    </ligand>
</feature>
<comment type="pathway">
    <text evidence="1 11">Metabolic intermediate biosynthesis; chorismate biosynthesis; chorismate from D-erythrose 4-phosphate and phosphoenolpyruvate: step 5/7.</text>
</comment>
<proteinExistence type="inferred from homology"/>
<sequence length="172" mass="19265">MEHKQQPHIVLVGFMGTGKSTIGELLAKRLGCDVIGIDEEIERRAGKRIPEIFASKGETAFREGETEALRDALQSNHRRVISTGGGAVLAERNRELMITHGLVIALKADAEQIIARVSKDSSRPLLQGDVSERVHKLLEDRKYAYDFAHKTIDTTQLSVDDVVDQIWNYIHH</sequence>
<dbReference type="EMBL" id="JBHSOW010000092">
    <property type="protein sequence ID" value="MFC5652164.1"/>
    <property type="molecule type" value="Genomic_DNA"/>
</dbReference>
<evidence type="ECO:0000256" key="10">
    <source>
        <dbReference type="ARBA" id="ARBA00048567"/>
    </source>
</evidence>
<dbReference type="InterPro" id="IPR023000">
    <property type="entry name" value="Shikimate_kinase_CS"/>
</dbReference>
<accession>A0ABW0W529</accession>
<feature type="binding site" evidence="11">
    <location>
        <position position="85"/>
    </location>
    <ligand>
        <name>substrate</name>
    </ligand>
</feature>
<dbReference type="PANTHER" id="PTHR21087">
    <property type="entry name" value="SHIKIMATE KINASE"/>
    <property type="match status" value="1"/>
</dbReference>
<feature type="binding site" evidence="11">
    <location>
        <position position="123"/>
    </location>
    <ligand>
        <name>ATP</name>
        <dbReference type="ChEBI" id="CHEBI:30616"/>
    </ligand>
</feature>
<keyword evidence="6 11" id="KW-0547">Nucleotide-binding</keyword>
<keyword evidence="11" id="KW-0479">Metal-binding</keyword>
<comment type="catalytic activity">
    <reaction evidence="10 11">
        <text>shikimate + ATP = 3-phosphoshikimate + ADP + H(+)</text>
        <dbReference type="Rhea" id="RHEA:13121"/>
        <dbReference type="ChEBI" id="CHEBI:15378"/>
        <dbReference type="ChEBI" id="CHEBI:30616"/>
        <dbReference type="ChEBI" id="CHEBI:36208"/>
        <dbReference type="ChEBI" id="CHEBI:145989"/>
        <dbReference type="ChEBI" id="CHEBI:456216"/>
        <dbReference type="EC" id="2.7.1.71"/>
    </reaction>
</comment>
<dbReference type="GO" id="GO:0016301">
    <property type="term" value="F:kinase activity"/>
    <property type="evidence" value="ECO:0007669"/>
    <property type="project" value="UniProtKB-KW"/>
</dbReference>
<evidence type="ECO:0000256" key="6">
    <source>
        <dbReference type="ARBA" id="ARBA00022741"/>
    </source>
</evidence>
<dbReference type="CDD" id="cd00464">
    <property type="entry name" value="SK"/>
    <property type="match status" value="1"/>
</dbReference>
<keyword evidence="9 11" id="KW-0057">Aromatic amino acid biosynthesis</keyword>
<feature type="binding site" evidence="11">
    <location>
        <begin position="16"/>
        <end position="21"/>
    </location>
    <ligand>
        <name>ATP</name>
        <dbReference type="ChEBI" id="CHEBI:30616"/>
    </ligand>
</feature>
<keyword evidence="11" id="KW-0963">Cytoplasm</keyword>
<keyword evidence="8 11" id="KW-0067">ATP-binding</keyword>
<dbReference type="SUPFAM" id="SSF52540">
    <property type="entry name" value="P-loop containing nucleoside triphosphate hydrolases"/>
    <property type="match status" value="1"/>
</dbReference>
<dbReference type="InterPro" id="IPR000623">
    <property type="entry name" value="Shikimate_kinase/TSH1"/>
</dbReference>
<keyword evidence="7 11" id="KW-0418">Kinase</keyword>
<comment type="caution">
    <text evidence="11">Lacks conserved residue(s) required for the propagation of feature annotation.</text>
</comment>
<dbReference type="PROSITE" id="PS01128">
    <property type="entry name" value="SHIKIMATE_KINASE"/>
    <property type="match status" value="1"/>
</dbReference>
<name>A0ABW0W529_9BACL</name>
<evidence type="ECO:0000256" key="8">
    <source>
        <dbReference type="ARBA" id="ARBA00022840"/>
    </source>
</evidence>
<evidence type="ECO:0000256" key="4">
    <source>
        <dbReference type="ARBA" id="ARBA00022605"/>
    </source>
</evidence>
<gene>
    <name evidence="11" type="primary">aroK</name>
    <name evidence="12" type="ORF">ACFPYJ_24210</name>
</gene>
<dbReference type="HAMAP" id="MF_00109">
    <property type="entry name" value="Shikimate_kinase"/>
    <property type="match status" value="1"/>
</dbReference>
<dbReference type="InterPro" id="IPR031322">
    <property type="entry name" value="Shikimate/glucono_kinase"/>
</dbReference>
<keyword evidence="11" id="KW-0460">Magnesium</keyword>
<keyword evidence="5 11" id="KW-0808">Transferase</keyword>
<dbReference type="Proteomes" id="UP001596047">
    <property type="component" value="Unassembled WGS sequence"/>
</dbReference>
<dbReference type="Pfam" id="PF01202">
    <property type="entry name" value="SKI"/>
    <property type="match status" value="1"/>
</dbReference>
<evidence type="ECO:0000256" key="2">
    <source>
        <dbReference type="ARBA" id="ARBA00006997"/>
    </source>
</evidence>
<evidence type="ECO:0000256" key="3">
    <source>
        <dbReference type="ARBA" id="ARBA00012154"/>
    </source>
</evidence>
<dbReference type="Gene3D" id="3.40.50.300">
    <property type="entry name" value="P-loop containing nucleotide triphosphate hydrolases"/>
    <property type="match status" value="1"/>
</dbReference>
<evidence type="ECO:0000313" key="13">
    <source>
        <dbReference type="Proteomes" id="UP001596047"/>
    </source>
</evidence>
<dbReference type="PRINTS" id="PR01100">
    <property type="entry name" value="SHIKIMTKNASE"/>
</dbReference>
<dbReference type="RefSeq" id="WP_379190796.1">
    <property type="nucleotide sequence ID" value="NZ_JBHSOW010000092.1"/>
</dbReference>